<dbReference type="AlphaFoldDB" id="X0SVI4"/>
<name>X0SVI4_9ZZZZ</name>
<dbReference type="EMBL" id="BARS01002437">
    <property type="protein sequence ID" value="GAF85203.1"/>
    <property type="molecule type" value="Genomic_DNA"/>
</dbReference>
<evidence type="ECO:0000313" key="1">
    <source>
        <dbReference type="EMBL" id="GAF85203.1"/>
    </source>
</evidence>
<reference evidence="1" key="1">
    <citation type="journal article" date="2014" name="Front. Microbiol.">
        <title>High frequency of phylogenetically diverse reductive dehalogenase-homologous genes in deep subseafloor sedimentary metagenomes.</title>
        <authorList>
            <person name="Kawai M."/>
            <person name="Futagami T."/>
            <person name="Toyoda A."/>
            <person name="Takaki Y."/>
            <person name="Nishi S."/>
            <person name="Hori S."/>
            <person name="Arai W."/>
            <person name="Tsubouchi T."/>
            <person name="Morono Y."/>
            <person name="Uchiyama I."/>
            <person name="Ito T."/>
            <person name="Fujiyama A."/>
            <person name="Inagaki F."/>
            <person name="Takami H."/>
        </authorList>
    </citation>
    <scope>NUCLEOTIDE SEQUENCE</scope>
    <source>
        <strain evidence="1">Expedition CK06-06</strain>
    </source>
</reference>
<gene>
    <name evidence="1" type="ORF">S01H1_04635</name>
</gene>
<organism evidence="1">
    <name type="scientific">marine sediment metagenome</name>
    <dbReference type="NCBI Taxonomy" id="412755"/>
    <lineage>
        <taxon>unclassified sequences</taxon>
        <taxon>metagenomes</taxon>
        <taxon>ecological metagenomes</taxon>
    </lineage>
</organism>
<protein>
    <submittedName>
        <fullName evidence="1">Uncharacterized protein</fullName>
    </submittedName>
</protein>
<comment type="caution">
    <text evidence="1">The sequence shown here is derived from an EMBL/GenBank/DDBJ whole genome shotgun (WGS) entry which is preliminary data.</text>
</comment>
<proteinExistence type="predicted"/>
<sequence>MSDSKPIARTDIVTNLLSLANQDVKGNDMFES</sequence>
<accession>X0SVI4</accession>
<feature type="non-terminal residue" evidence="1">
    <location>
        <position position="32"/>
    </location>
</feature>